<dbReference type="PANTHER" id="PTHR36852:SF1">
    <property type="entry name" value="PROTEIN GVPL 2"/>
    <property type="match status" value="1"/>
</dbReference>
<dbReference type="EMBL" id="BMPQ01000009">
    <property type="protein sequence ID" value="GGK75106.1"/>
    <property type="molecule type" value="Genomic_DNA"/>
</dbReference>
<evidence type="ECO:0000313" key="5">
    <source>
        <dbReference type="EMBL" id="GGK75106.1"/>
    </source>
</evidence>
<accession>A0A917QX45</accession>
<dbReference type="RefSeq" id="WP_189323257.1">
    <property type="nucleotide sequence ID" value="NZ_BMPQ01000009.1"/>
</dbReference>
<comment type="similarity">
    <text evidence="3">Belongs to the gas vesicle GvpF/GvpL family.</text>
</comment>
<dbReference type="GO" id="GO:0031411">
    <property type="term" value="C:gas vesicle"/>
    <property type="evidence" value="ECO:0007669"/>
    <property type="project" value="UniProtKB-SubCell"/>
</dbReference>
<evidence type="ECO:0000256" key="3">
    <source>
        <dbReference type="ARBA" id="ARBA00035643"/>
    </source>
</evidence>
<feature type="region of interest" description="Disordered" evidence="4">
    <location>
        <begin position="233"/>
        <end position="272"/>
    </location>
</feature>
<proteinExistence type="inferred from homology"/>
<keyword evidence="1" id="KW-0304">Gas vesicle</keyword>
<dbReference type="Pfam" id="PF06386">
    <property type="entry name" value="GvpL_GvpF"/>
    <property type="match status" value="1"/>
</dbReference>
<evidence type="ECO:0000313" key="6">
    <source>
        <dbReference type="Proteomes" id="UP000637788"/>
    </source>
</evidence>
<dbReference type="Proteomes" id="UP000637788">
    <property type="component" value="Unassembled WGS sequence"/>
</dbReference>
<keyword evidence="6" id="KW-1185">Reference proteome</keyword>
<gene>
    <name evidence="5" type="ORF">GCM10010094_40250</name>
</gene>
<protein>
    <submittedName>
        <fullName evidence="5">Gas vesicle protein</fullName>
    </submittedName>
</protein>
<dbReference type="PANTHER" id="PTHR36852">
    <property type="entry name" value="PROTEIN GVPL 2"/>
    <property type="match status" value="1"/>
</dbReference>
<comment type="caution">
    <text evidence="5">The sequence shown here is derived from an EMBL/GenBank/DDBJ whole genome shotgun (WGS) entry which is preliminary data.</text>
</comment>
<evidence type="ECO:0000256" key="1">
    <source>
        <dbReference type="ARBA" id="ARBA00022987"/>
    </source>
</evidence>
<dbReference type="GO" id="GO:0031412">
    <property type="term" value="P:gas vesicle organization"/>
    <property type="evidence" value="ECO:0007669"/>
    <property type="project" value="InterPro"/>
</dbReference>
<reference evidence="5" key="2">
    <citation type="submission" date="2020-09" db="EMBL/GenBank/DDBJ databases">
        <authorList>
            <person name="Sun Q."/>
            <person name="Ohkuma M."/>
        </authorList>
    </citation>
    <scope>NUCLEOTIDE SEQUENCE</scope>
    <source>
        <strain evidence="5">JCM 3035</strain>
    </source>
</reference>
<evidence type="ECO:0000256" key="4">
    <source>
        <dbReference type="SAM" id="MobiDB-lite"/>
    </source>
</evidence>
<reference evidence="5" key="1">
    <citation type="journal article" date="2014" name="Int. J. Syst. Evol. Microbiol.">
        <title>Complete genome sequence of Corynebacterium casei LMG S-19264T (=DSM 44701T), isolated from a smear-ripened cheese.</title>
        <authorList>
            <consortium name="US DOE Joint Genome Institute (JGI-PGF)"/>
            <person name="Walter F."/>
            <person name="Albersmeier A."/>
            <person name="Kalinowski J."/>
            <person name="Ruckert C."/>
        </authorList>
    </citation>
    <scope>NUCLEOTIDE SEQUENCE</scope>
    <source>
        <strain evidence="5">JCM 3035</strain>
    </source>
</reference>
<dbReference type="AlphaFoldDB" id="A0A917QX45"/>
<dbReference type="InterPro" id="IPR009430">
    <property type="entry name" value="GvpL/GvpF"/>
</dbReference>
<organism evidence="5 6">
    <name type="scientific">Streptomyces flaveus</name>
    <dbReference type="NCBI Taxonomy" id="66370"/>
    <lineage>
        <taxon>Bacteria</taxon>
        <taxon>Bacillati</taxon>
        <taxon>Actinomycetota</taxon>
        <taxon>Actinomycetes</taxon>
        <taxon>Kitasatosporales</taxon>
        <taxon>Streptomycetaceae</taxon>
        <taxon>Streptomyces</taxon>
        <taxon>Streptomyces aurantiacus group</taxon>
    </lineage>
</organism>
<sequence length="272" mass="28936">MSTYVYGITAGSHPSLPEGMDGVGTPACPVRVIQESGLAAVVSDAPEGLRPKRKDLLAHQNVLAEVGAAGPVLPMRFGSIATDDATVAGVLAERADHYKERLDALAGKVEYNVKASHEEEAVLHRVMTENPEVRALTEANRQADGGSYQQKLKLGEMVVAAVKSREAEDAAELQHALEPAADAMSAGPESSGWLANLSFLVARESAEMFLAAVEQVRKSHPHLDVRVNGPLPPYSFVDPGPSEPADNTIGSDAGTDAEVDRIQDRMQEPVQE</sequence>
<feature type="compositionally biased region" description="Basic and acidic residues" evidence="4">
    <location>
        <begin position="258"/>
        <end position="272"/>
    </location>
</feature>
<evidence type="ECO:0000256" key="2">
    <source>
        <dbReference type="ARBA" id="ARBA00035108"/>
    </source>
</evidence>
<name>A0A917QX45_9ACTN</name>
<comment type="subcellular location">
    <subcellularLocation>
        <location evidence="2">Gas vesicle</location>
    </subcellularLocation>
</comment>